<dbReference type="Pfam" id="PF00072">
    <property type="entry name" value="Response_reg"/>
    <property type="match status" value="1"/>
</dbReference>
<sequence>MPKAMLRIREFLNLPFRSLGLRPFSPSEPRPWLLFAGAVALIGACLAGFYGILTQSGQRNATEQAERLTYGVVVSLADQLTRAMQTVDFILEELTERTAPGDVAEAVRLLALRTRDLSQLRALLLVDTNGTILTATTEALVGESLADREWFRLQQLGARAMRLGEPEAGRYLRAPGLQGSLAQQIGQAGIWSIPLSRPLRGPQGEFAGAVVALLNPDYLSGIAIRQAEAFGVTVRLHSFGGLLLARSSASLAGIGEPSTHAWPFRDFLPRWENGSWSGQDQDGQEVVAAFATTREGLFVVEAARPLALALQPLHSLDRLLLAGIAAVAAVTLISLWLLFRQANALRRQGQALAASEASARAATRAQEEFLAAMSHEIRTPMNGVIGMAGLLLDTGLDPVQRRYAETINGSAEHLLLVLNDILDFSRLEAGIIEHEAVPFQVEQEVATIAELFSPRAEAKGVELLCNLQPELPPMVRGEPGRFRQILFNLVGNAVKFTDSGWVEIAVSIRPEGQGQARLACSVSDTGIGLDPAAIPQLFERFTQADASISRRYGGTGLGLAICRRLAEQMGGSIGAAPREGGGSVFFFDILVALPEAASGPGRLLTGQRVLVADDLAHRRGIMRRQVQALGAEVEETTAAAAPLLLRQASAAGRPFMLAVLDGGAGTVALGRAIRHGAVPDDTPLLLCLQGTAAGWEEAMGLPGVVPVLKPLLPGRLRQAVLNALVLPVPAPVAAADAPAAAPPPAHGLKVLLVEDNANNQLVMGTLLQRAGCRVEVASNGAEALARARAEAYDAILMDLQMPVMDGLQATRAIRAAAGPNRATRIIGLTAAVGAEFERQCREAGMDDYLPKPVQRAVLLRALGAG</sequence>
<keyword evidence="8" id="KW-0902">Two-component regulatory system</keyword>
<dbReference type="InterPro" id="IPR036097">
    <property type="entry name" value="HisK_dim/P_sf"/>
</dbReference>
<dbReference type="SUPFAM" id="SSF52172">
    <property type="entry name" value="CheY-like"/>
    <property type="match status" value="1"/>
</dbReference>
<dbReference type="InterPro" id="IPR003594">
    <property type="entry name" value="HATPase_dom"/>
</dbReference>
<evidence type="ECO:0000256" key="9">
    <source>
        <dbReference type="ARBA" id="ARBA00064003"/>
    </source>
</evidence>
<gene>
    <name evidence="15" type="ORF">D6Z83_12110</name>
</gene>
<keyword evidence="7" id="KW-0067">ATP-binding</keyword>
<dbReference type="EC" id="2.7.13.3" evidence="2"/>
<dbReference type="Proteomes" id="UP000278036">
    <property type="component" value="Unassembled WGS sequence"/>
</dbReference>
<dbReference type="PROSITE" id="PS50110">
    <property type="entry name" value="RESPONSE_REGULATORY"/>
    <property type="match status" value="1"/>
</dbReference>
<keyword evidence="3 11" id="KW-0597">Phosphoprotein</keyword>
<evidence type="ECO:0000313" key="16">
    <source>
        <dbReference type="Proteomes" id="UP000278036"/>
    </source>
</evidence>
<evidence type="ECO:0000256" key="1">
    <source>
        <dbReference type="ARBA" id="ARBA00000085"/>
    </source>
</evidence>
<keyword evidence="4" id="KW-0808">Transferase</keyword>
<dbReference type="SUPFAM" id="SSF47384">
    <property type="entry name" value="Homodimeric domain of signal transducing histidine kinase"/>
    <property type="match status" value="1"/>
</dbReference>
<dbReference type="InParanoid" id="A0A3A9JHB5"/>
<evidence type="ECO:0000313" key="15">
    <source>
        <dbReference type="EMBL" id="RKK03925.1"/>
    </source>
</evidence>
<dbReference type="SMART" id="SM00387">
    <property type="entry name" value="HATPase_c"/>
    <property type="match status" value="1"/>
</dbReference>
<dbReference type="InterPro" id="IPR036890">
    <property type="entry name" value="HATPase_C_sf"/>
</dbReference>
<comment type="caution">
    <text evidence="15">The sequence shown here is derived from an EMBL/GenBank/DDBJ whole genome shotgun (WGS) entry which is preliminary data.</text>
</comment>
<dbReference type="FunFam" id="1.10.287.130:FF:000002">
    <property type="entry name" value="Two-component osmosensing histidine kinase"/>
    <property type="match status" value="1"/>
</dbReference>
<dbReference type="CDD" id="cd17546">
    <property type="entry name" value="REC_hyHK_CKI1_RcsC-like"/>
    <property type="match status" value="1"/>
</dbReference>
<keyword evidence="6" id="KW-0418">Kinase</keyword>
<dbReference type="Gene3D" id="3.30.565.10">
    <property type="entry name" value="Histidine kinase-like ATPase, C-terminal domain"/>
    <property type="match status" value="1"/>
</dbReference>
<dbReference type="Pfam" id="PF02518">
    <property type="entry name" value="HATPase_c"/>
    <property type="match status" value="1"/>
</dbReference>
<feature type="modified residue" description="4-aspartylphosphate" evidence="11">
    <location>
        <position position="798"/>
    </location>
</feature>
<dbReference type="EMBL" id="RAQU01000063">
    <property type="protein sequence ID" value="RKK03925.1"/>
    <property type="molecule type" value="Genomic_DNA"/>
</dbReference>
<keyword evidence="5" id="KW-0547">Nucleotide-binding</keyword>
<dbReference type="GO" id="GO:0000155">
    <property type="term" value="F:phosphorelay sensor kinase activity"/>
    <property type="evidence" value="ECO:0007669"/>
    <property type="project" value="InterPro"/>
</dbReference>
<dbReference type="CDD" id="cd16922">
    <property type="entry name" value="HATPase_EvgS-ArcB-TorS-like"/>
    <property type="match status" value="1"/>
</dbReference>
<dbReference type="PANTHER" id="PTHR45339">
    <property type="entry name" value="HYBRID SIGNAL TRANSDUCTION HISTIDINE KINASE J"/>
    <property type="match status" value="1"/>
</dbReference>
<dbReference type="GO" id="GO:0005524">
    <property type="term" value="F:ATP binding"/>
    <property type="evidence" value="ECO:0007669"/>
    <property type="project" value="UniProtKB-KW"/>
</dbReference>
<organism evidence="15 16">
    <name type="scientific">Teichococcus wenyumeiae</name>
    <dbReference type="NCBI Taxonomy" id="2478470"/>
    <lineage>
        <taxon>Bacteria</taxon>
        <taxon>Pseudomonadati</taxon>
        <taxon>Pseudomonadota</taxon>
        <taxon>Alphaproteobacteria</taxon>
        <taxon>Acetobacterales</taxon>
        <taxon>Roseomonadaceae</taxon>
        <taxon>Roseomonas</taxon>
    </lineage>
</organism>
<dbReference type="InterPro" id="IPR001789">
    <property type="entry name" value="Sig_transdc_resp-reg_receiver"/>
</dbReference>
<evidence type="ECO:0000259" key="14">
    <source>
        <dbReference type="PROSITE" id="PS50110"/>
    </source>
</evidence>
<evidence type="ECO:0000256" key="7">
    <source>
        <dbReference type="ARBA" id="ARBA00022840"/>
    </source>
</evidence>
<dbReference type="Gene3D" id="1.10.287.130">
    <property type="match status" value="1"/>
</dbReference>
<feature type="transmembrane region" description="Helical" evidence="12">
    <location>
        <begin position="319"/>
        <end position="339"/>
    </location>
</feature>
<dbReference type="SUPFAM" id="SSF55874">
    <property type="entry name" value="ATPase domain of HSP90 chaperone/DNA topoisomerase II/histidine kinase"/>
    <property type="match status" value="1"/>
</dbReference>
<dbReference type="InterPro" id="IPR004358">
    <property type="entry name" value="Sig_transdc_His_kin-like_C"/>
</dbReference>
<dbReference type="InterPro" id="IPR003661">
    <property type="entry name" value="HisK_dim/P_dom"/>
</dbReference>
<evidence type="ECO:0000256" key="11">
    <source>
        <dbReference type="PROSITE-ProRule" id="PRU00169"/>
    </source>
</evidence>
<dbReference type="FunFam" id="3.30.565.10:FF:000010">
    <property type="entry name" value="Sensor histidine kinase RcsC"/>
    <property type="match status" value="1"/>
</dbReference>
<dbReference type="CDD" id="cd12914">
    <property type="entry name" value="PDC1_DGC_like"/>
    <property type="match status" value="1"/>
</dbReference>
<evidence type="ECO:0000256" key="4">
    <source>
        <dbReference type="ARBA" id="ARBA00022679"/>
    </source>
</evidence>
<dbReference type="SMART" id="SM00388">
    <property type="entry name" value="HisKA"/>
    <property type="match status" value="1"/>
</dbReference>
<feature type="domain" description="Histidine kinase" evidence="13">
    <location>
        <begin position="372"/>
        <end position="593"/>
    </location>
</feature>
<feature type="domain" description="Response regulatory" evidence="14">
    <location>
        <begin position="749"/>
        <end position="865"/>
    </location>
</feature>
<dbReference type="CDD" id="cd00082">
    <property type="entry name" value="HisKA"/>
    <property type="match status" value="1"/>
</dbReference>
<comment type="catalytic activity">
    <reaction evidence="1">
        <text>ATP + protein L-histidine = ADP + protein N-phospho-L-histidine.</text>
        <dbReference type="EC" id="2.7.13.3"/>
    </reaction>
</comment>
<comment type="subunit">
    <text evidence="9">At low DSF concentrations, interacts with RpfF.</text>
</comment>
<accession>A0A3A9JHB5</accession>
<dbReference type="Pfam" id="PF00512">
    <property type="entry name" value="HisKA"/>
    <property type="match status" value="1"/>
</dbReference>
<feature type="transmembrane region" description="Helical" evidence="12">
    <location>
        <begin position="32"/>
        <end position="53"/>
    </location>
</feature>
<evidence type="ECO:0000256" key="3">
    <source>
        <dbReference type="ARBA" id="ARBA00022553"/>
    </source>
</evidence>
<evidence type="ECO:0000259" key="13">
    <source>
        <dbReference type="PROSITE" id="PS50109"/>
    </source>
</evidence>
<keyword evidence="12" id="KW-1133">Transmembrane helix</keyword>
<evidence type="ECO:0000256" key="10">
    <source>
        <dbReference type="ARBA" id="ARBA00068150"/>
    </source>
</evidence>
<name>A0A3A9JHB5_9PROT</name>
<dbReference type="PRINTS" id="PR00344">
    <property type="entry name" value="BCTRLSENSOR"/>
</dbReference>
<dbReference type="Gene3D" id="3.40.50.2300">
    <property type="match status" value="1"/>
</dbReference>
<dbReference type="PANTHER" id="PTHR45339:SF5">
    <property type="entry name" value="HISTIDINE KINASE"/>
    <property type="match status" value="1"/>
</dbReference>
<protein>
    <recommendedName>
        <fullName evidence="10">Sensory/regulatory protein RpfC</fullName>
        <ecNumber evidence="2">2.7.13.3</ecNumber>
    </recommendedName>
</protein>
<evidence type="ECO:0000256" key="2">
    <source>
        <dbReference type="ARBA" id="ARBA00012438"/>
    </source>
</evidence>
<dbReference type="InterPro" id="IPR011006">
    <property type="entry name" value="CheY-like_superfamily"/>
</dbReference>
<evidence type="ECO:0000256" key="8">
    <source>
        <dbReference type="ARBA" id="ARBA00023012"/>
    </source>
</evidence>
<dbReference type="AlphaFoldDB" id="A0A3A9JHB5"/>
<reference evidence="15 16" key="1">
    <citation type="submission" date="2018-09" db="EMBL/GenBank/DDBJ databases">
        <title>Roseomonas sp. nov., isolated from feces of Tibetan antelopes in the Qinghai-Tibet plateau, China.</title>
        <authorList>
            <person name="Tian Z."/>
        </authorList>
    </citation>
    <scope>NUCLEOTIDE SEQUENCE [LARGE SCALE GENOMIC DNA]</scope>
    <source>
        <strain evidence="15 16">Z24</strain>
    </source>
</reference>
<dbReference type="SMART" id="SM00448">
    <property type="entry name" value="REC"/>
    <property type="match status" value="1"/>
</dbReference>
<evidence type="ECO:0000256" key="12">
    <source>
        <dbReference type="SAM" id="Phobius"/>
    </source>
</evidence>
<dbReference type="InterPro" id="IPR005467">
    <property type="entry name" value="His_kinase_dom"/>
</dbReference>
<proteinExistence type="predicted"/>
<evidence type="ECO:0000256" key="6">
    <source>
        <dbReference type="ARBA" id="ARBA00022777"/>
    </source>
</evidence>
<keyword evidence="12" id="KW-0472">Membrane</keyword>
<keyword evidence="12" id="KW-0812">Transmembrane</keyword>
<dbReference type="Gene3D" id="3.30.450.20">
    <property type="entry name" value="PAS domain"/>
    <property type="match status" value="1"/>
</dbReference>
<dbReference type="PROSITE" id="PS50109">
    <property type="entry name" value="HIS_KIN"/>
    <property type="match status" value="1"/>
</dbReference>
<evidence type="ECO:0000256" key="5">
    <source>
        <dbReference type="ARBA" id="ARBA00022741"/>
    </source>
</evidence>